<dbReference type="GO" id="GO:0015386">
    <property type="term" value="F:potassium:proton antiporter activity"/>
    <property type="evidence" value="ECO:0007669"/>
    <property type="project" value="TreeGrafter"/>
</dbReference>
<dbReference type="Gene3D" id="2.60.120.10">
    <property type="entry name" value="Jelly Rolls"/>
    <property type="match status" value="1"/>
</dbReference>
<feature type="transmembrane region" description="Helical" evidence="10">
    <location>
        <begin position="672"/>
        <end position="695"/>
    </location>
</feature>
<feature type="transmembrane region" description="Helical" evidence="10">
    <location>
        <begin position="65"/>
        <end position="81"/>
    </location>
</feature>
<evidence type="ECO:0000256" key="8">
    <source>
        <dbReference type="ARBA" id="ARBA00023136"/>
    </source>
</evidence>
<gene>
    <name evidence="12" type="ORF">FSP39_007588</name>
</gene>
<dbReference type="InterPro" id="IPR018488">
    <property type="entry name" value="cNMP-bd_CS"/>
</dbReference>
<dbReference type="InterPro" id="IPR014710">
    <property type="entry name" value="RmlC-like_jellyroll"/>
</dbReference>
<dbReference type="PANTHER" id="PTHR10110:SF86">
    <property type="entry name" value="SODIUM_HYDROGEN EXCHANGER 7"/>
    <property type="match status" value="1"/>
</dbReference>
<evidence type="ECO:0000259" key="11">
    <source>
        <dbReference type="PROSITE" id="PS50042"/>
    </source>
</evidence>
<dbReference type="GO" id="GO:0098719">
    <property type="term" value="P:sodium ion import across plasma membrane"/>
    <property type="evidence" value="ECO:0007669"/>
    <property type="project" value="TreeGrafter"/>
</dbReference>
<keyword evidence="6" id="KW-0915">Sodium</keyword>
<dbReference type="GO" id="GO:0015385">
    <property type="term" value="F:sodium:proton antiporter activity"/>
    <property type="evidence" value="ECO:0007669"/>
    <property type="project" value="InterPro"/>
</dbReference>
<feature type="transmembrane region" description="Helical" evidence="10">
    <location>
        <begin position="319"/>
        <end position="336"/>
    </location>
</feature>
<proteinExistence type="predicted"/>
<comment type="subcellular location">
    <subcellularLocation>
        <location evidence="1">Cell membrane</location>
        <topology evidence="1">Multi-pass membrane protein</topology>
    </subcellularLocation>
</comment>
<dbReference type="SUPFAM" id="SSF81324">
    <property type="entry name" value="Voltage-gated potassium channels"/>
    <property type="match status" value="1"/>
</dbReference>
<feature type="transmembrane region" description="Helical" evidence="10">
    <location>
        <begin position="40"/>
        <end position="58"/>
    </location>
</feature>
<evidence type="ECO:0000256" key="3">
    <source>
        <dbReference type="ARBA" id="ARBA00022475"/>
    </source>
</evidence>
<dbReference type="PROSITE" id="PS00889">
    <property type="entry name" value="CNMP_BINDING_2"/>
    <property type="match status" value="1"/>
</dbReference>
<feature type="transmembrane region" description="Helical" evidence="10">
    <location>
        <begin position="348"/>
        <end position="373"/>
    </location>
</feature>
<dbReference type="InterPro" id="IPR000595">
    <property type="entry name" value="cNMP-bd_dom"/>
</dbReference>
<dbReference type="SUPFAM" id="SSF51206">
    <property type="entry name" value="cAMP-binding domain-like"/>
    <property type="match status" value="1"/>
</dbReference>
<evidence type="ECO:0000313" key="12">
    <source>
        <dbReference type="EMBL" id="KAK3101953.1"/>
    </source>
</evidence>
<keyword evidence="2" id="KW-0813">Transport</keyword>
<feature type="transmembrane region" description="Helical" evidence="10">
    <location>
        <begin position="130"/>
        <end position="153"/>
    </location>
</feature>
<keyword evidence="4 10" id="KW-0812">Transmembrane</keyword>
<feature type="transmembrane region" description="Helical" evidence="10">
    <location>
        <begin position="639"/>
        <end position="660"/>
    </location>
</feature>
<keyword evidence="3" id="KW-1003">Cell membrane</keyword>
<evidence type="ECO:0000256" key="6">
    <source>
        <dbReference type="ARBA" id="ARBA00023053"/>
    </source>
</evidence>
<dbReference type="InterPro" id="IPR006153">
    <property type="entry name" value="Cation/H_exchanger_TM"/>
</dbReference>
<dbReference type="CDD" id="cd00038">
    <property type="entry name" value="CAP_ED"/>
    <property type="match status" value="1"/>
</dbReference>
<name>A0AA88YC55_PINIB</name>
<accession>A0AA88YC55</accession>
<feature type="transmembrane region" description="Helical" evidence="10">
    <location>
        <begin position="707"/>
        <end position="730"/>
    </location>
</feature>
<sequence>MSTGHHSPTIDPNITVINGSQLPHSDAAKYHKVMEHHAPIIFFLFCCCAIGALVRQVIHGLRIRLPYTVVLLVLGVLFGLLSGRYESVHIYARVVETDPHLLLVIFLPVLIFESAFGMEFHTFLKTVIQVLLLAIPGLAMASFFTCLLARYLFTYDWDWNIGMMFGSILSATDPVAVVALLRDLGASKQLAMVVEGESLLNDGAAIVFFNVFLKLAVSEQGMSGGDIVVTFIQVALGGPLWGFFMGKLTLFWLSRVFNDAMVEITITLASTYLTYYIGEEFLKVSGVLATVVLGVTINAEKTMISPEVEKFLHRFWETLAYIANTLIFIIVGMVIAEKAIFEIHGTDWFYMFSLYFGIFVIRGVVIFVLSPILRKTGYGLSWKEGIVMTWGGLRGAVGLALALQVAHHDEIDQETVGIRVLVHVSGIVFLTLLVNATTSSSLLRLLGMSDISPAKRMSMANSLRYLENMREKTLNMLQTDRFLADAEWDSVEKETEIIDPYKTTEEEAQIDESLDIRPNSICPECDCKLPAQHTRKELRDMTNEAILRMLKAEKMSYWRQFEQGMLSREAVRKLQDCTDVSADKKGKFIDVDEIKKSWEIPMIYEKMKKYITKVTGETVIPKPKSAFLRKLYHLTHHQAFYVTIYIIIVLDMVNLSFAIVVEYVDGWHDKKYIFRSLNVLFVGLYIIEAVIKIVVQKKIYFKNCFHILCLVIIFVGMVDIFQSYILPAIYGEEHSVIHYVAVVFTLLRVVRLLRLLEPLMPVFMRLINYLMSKQLSYGYDVGRGYVAGEEEVIKLIDHMVDQKDIARTLKQASDNGRLDVIRCLGMLTKQHPDIALSIKTRQAIRSVLNNLRDGIHELLMDGILEEAEGHKLEKMVEEKMKRLLNAAPSLPLPPPDKMLNHVFWLRNDPKLISYIKEKAKLITYNYEDVIIHEGDPPGGIYIIVSGMVRLESTSQPGKPIILEDKPSGSELHVKANLIDFLTAGNVLGEMGLLTKRPRSATVTCETAVQVLVISQDDMETALKEFNDSEPSLEYRLWHVCANRIATSVLMKQPSYQGWTKEKIKLRLENSYLFDAEESDVFTVDATMSDVVLVNGYAENAFTKDQFTGPCYIPWSVLKLQLQTDKGVKPVLLIVPAEVGQPTHKSAHEARHGHGAFVNSISQLCLKHASTHRKNIMSKWKVNRRYSFNPIASIRKRIKSMPNVDEKTQHDFMNNRSVSLRMRDIEEEKVIPEETSIIVDEHNCNECNEHRQDSNGL</sequence>
<dbReference type="Gene3D" id="6.10.140.1330">
    <property type="match status" value="1"/>
</dbReference>
<dbReference type="AlphaFoldDB" id="A0AA88YC55"/>
<dbReference type="PANTHER" id="PTHR10110">
    <property type="entry name" value="SODIUM/HYDROGEN EXCHANGER"/>
    <property type="match status" value="1"/>
</dbReference>
<dbReference type="Proteomes" id="UP001186944">
    <property type="component" value="Unassembled WGS sequence"/>
</dbReference>
<dbReference type="Pfam" id="PF00027">
    <property type="entry name" value="cNMP_binding"/>
    <property type="match status" value="1"/>
</dbReference>
<dbReference type="InterPro" id="IPR018422">
    <property type="entry name" value="Cation/H_exchanger_CPA1"/>
</dbReference>
<keyword evidence="13" id="KW-1185">Reference proteome</keyword>
<evidence type="ECO:0000256" key="4">
    <source>
        <dbReference type="ARBA" id="ARBA00022692"/>
    </source>
</evidence>
<dbReference type="EMBL" id="VSWD01000005">
    <property type="protein sequence ID" value="KAK3101953.1"/>
    <property type="molecule type" value="Genomic_DNA"/>
</dbReference>
<dbReference type="Gene3D" id="1.20.120.350">
    <property type="entry name" value="Voltage-gated potassium channels. Chain C"/>
    <property type="match status" value="1"/>
</dbReference>
<dbReference type="SMART" id="SM00100">
    <property type="entry name" value="cNMP"/>
    <property type="match status" value="1"/>
</dbReference>
<keyword evidence="8 10" id="KW-0472">Membrane</keyword>
<evidence type="ECO:0000256" key="7">
    <source>
        <dbReference type="ARBA" id="ARBA00023065"/>
    </source>
</evidence>
<keyword evidence="9" id="KW-0739">Sodium transport</keyword>
<feature type="transmembrane region" description="Helical" evidence="10">
    <location>
        <begin position="225"/>
        <end position="244"/>
    </location>
</feature>
<evidence type="ECO:0000256" key="10">
    <source>
        <dbReference type="SAM" id="Phobius"/>
    </source>
</evidence>
<evidence type="ECO:0000256" key="2">
    <source>
        <dbReference type="ARBA" id="ARBA00022448"/>
    </source>
</evidence>
<dbReference type="GO" id="GO:0005886">
    <property type="term" value="C:plasma membrane"/>
    <property type="evidence" value="ECO:0007669"/>
    <property type="project" value="UniProtKB-SubCell"/>
</dbReference>
<feature type="domain" description="Cyclic nucleotide-binding" evidence="11">
    <location>
        <begin position="903"/>
        <end position="1022"/>
    </location>
</feature>
<feature type="transmembrane region" description="Helical" evidence="10">
    <location>
        <begin position="385"/>
        <end position="406"/>
    </location>
</feature>
<evidence type="ECO:0000256" key="1">
    <source>
        <dbReference type="ARBA" id="ARBA00004651"/>
    </source>
</evidence>
<evidence type="ECO:0000313" key="13">
    <source>
        <dbReference type="Proteomes" id="UP001186944"/>
    </source>
</evidence>
<keyword evidence="7" id="KW-0406">Ion transport</keyword>
<protein>
    <recommendedName>
        <fullName evidence="11">Cyclic nucleotide-binding domain-containing protein</fullName>
    </recommendedName>
</protein>
<organism evidence="12 13">
    <name type="scientific">Pinctada imbricata</name>
    <name type="common">Atlantic pearl-oyster</name>
    <name type="synonym">Pinctada martensii</name>
    <dbReference type="NCBI Taxonomy" id="66713"/>
    <lineage>
        <taxon>Eukaryota</taxon>
        <taxon>Metazoa</taxon>
        <taxon>Spiralia</taxon>
        <taxon>Lophotrochozoa</taxon>
        <taxon>Mollusca</taxon>
        <taxon>Bivalvia</taxon>
        <taxon>Autobranchia</taxon>
        <taxon>Pteriomorphia</taxon>
        <taxon>Pterioida</taxon>
        <taxon>Pterioidea</taxon>
        <taxon>Pteriidae</taxon>
        <taxon>Pinctada</taxon>
    </lineage>
</organism>
<reference evidence="12" key="1">
    <citation type="submission" date="2019-08" db="EMBL/GenBank/DDBJ databases">
        <title>The improved chromosome-level genome for the pearl oyster Pinctada fucata martensii using PacBio sequencing and Hi-C.</title>
        <authorList>
            <person name="Zheng Z."/>
        </authorList>
    </citation>
    <scope>NUCLEOTIDE SEQUENCE</scope>
    <source>
        <strain evidence="12">ZZ-2019</strain>
        <tissue evidence="12">Adductor muscle</tissue>
    </source>
</reference>
<evidence type="ECO:0000256" key="9">
    <source>
        <dbReference type="ARBA" id="ARBA00023201"/>
    </source>
</evidence>
<feature type="transmembrane region" description="Helical" evidence="10">
    <location>
        <begin position="101"/>
        <end position="118"/>
    </location>
</feature>
<comment type="caution">
    <text evidence="12">The sequence shown here is derived from an EMBL/GenBank/DDBJ whole genome shotgun (WGS) entry which is preliminary data.</text>
</comment>
<dbReference type="InterPro" id="IPR018490">
    <property type="entry name" value="cNMP-bd_dom_sf"/>
</dbReference>
<dbReference type="PROSITE" id="PS50042">
    <property type="entry name" value="CNMP_BINDING_3"/>
    <property type="match status" value="1"/>
</dbReference>
<dbReference type="InterPro" id="IPR027359">
    <property type="entry name" value="Volt_channel_dom_sf"/>
</dbReference>
<evidence type="ECO:0000256" key="5">
    <source>
        <dbReference type="ARBA" id="ARBA00022989"/>
    </source>
</evidence>
<dbReference type="Pfam" id="PF00999">
    <property type="entry name" value="Na_H_Exchanger"/>
    <property type="match status" value="1"/>
</dbReference>
<keyword evidence="5 10" id="KW-1133">Transmembrane helix</keyword>
<dbReference type="GO" id="GO:0051453">
    <property type="term" value="P:regulation of intracellular pH"/>
    <property type="evidence" value="ECO:0007669"/>
    <property type="project" value="TreeGrafter"/>
</dbReference>